<evidence type="ECO:0000256" key="1">
    <source>
        <dbReference type="ARBA" id="ARBA00004186"/>
    </source>
</evidence>
<keyword evidence="12" id="KW-1185">Reference proteome</keyword>
<reference evidence="13" key="1">
    <citation type="submission" date="2025-08" db="UniProtKB">
        <authorList>
            <consortium name="RefSeq"/>
        </authorList>
    </citation>
    <scope>IDENTIFICATION</scope>
</reference>
<sequence>MNGAHFVKTLFRLGYPEASALKPTEFDWMSDDTPDTQEFLRFFCSLGAQNVLSDKEEHSYRLLVDSGKSILTEQELEKLERPKKSRGLEINEEDDVDEEVDVEEDAAADESLEELQHELENLRRQKRLRHQRLLQLQCIRQRCADNAVALCELAQGQEQGNDGGQGVTVVKALTKENVTTNVALQDLQGEVKRLQNLMFAEGGAVEWQQEYLQMERHSRCSVALLSQLPLEPYMQKVQLAHQCIMGHYKRCLATDASMLNEEEEEEEEEEGTSGKEVDEGEVERNRRELARLQAALLLIQGQLVQARAEEAGSRAEKEWLSQQRGTNTQPLPPDLDTTAVMPSDRFLALLRCRAEQLCLATLQADACEQAVSVHHRARLQEHLWGALLHQHAQLELLRALLGTERDAHARTLAHTESVAGILGDEAAQADGQVEELKRLQESVPRSQSEPTVSAKDPTIKRLLPILEAPEEMAGCFDCLTELTGLISAQGAELSQLGGAEGRAGAELRSLMIGLEKDCDTLRQAALSEAWQVQRSPQGVSEALQKVEKQTASFYRQLQVVSADLSSKRSLLKHSATLRRERELYVLFHLDPAQLSRVLEDWESSE</sequence>
<dbReference type="PANTHER" id="PTHR19378:SF0">
    <property type="entry name" value="HAUS AUGMIN-LIKE COMPLEX SUBUNIT 3"/>
    <property type="match status" value="1"/>
</dbReference>
<dbReference type="GO" id="GO:0005815">
    <property type="term" value="C:microtubule organizing center"/>
    <property type="evidence" value="ECO:0007669"/>
    <property type="project" value="TreeGrafter"/>
</dbReference>
<evidence type="ECO:0000256" key="5">
    <source>
        <dbReference type="ARBA" id="ARBA00022701"/>
    </source>
</evidence>
<accession>A0A6P8GT58</accession>
<keyword evidence="8" id="KW-0206">Cytoskeleton</keyword>
<evidence type="ECO:0000313" key="13">
    <source>
        <dbReference type="RefSeq" id="XP_031441076.1"/>
    </source>
</evidence>
<comment type="subcellular location">
    <subcellularLocation>
        <location evidence="1">Cytoplasm</location>
        <location evidence="1">Cytoskeleton</location>
        <location evidence="1">Spindle</location>
    </subcellularLocation>
</comment>
<dbReference type="GeneID" id="105904528"/>
<dbReference type="AlphaFoldDB" id="A0A6P8GT58"/>
<keyword evidence="3" id="KW-0963">Cytoplasm</keyword>
<keyword evidence="6" id="KW-0498">Mitosis</keyword>
<keyword evidence="4" id="KW-0132">Cell division</keyword>
<keyword evidence="9" id="KW-0131">Cell cycle</keyword>
<evidence type="ECO:0000313" key="12">
    <source>
        <dbReference type="Proteomes" id="UP000515152"/>
    </source>
</evidence>
<dbReference type="Pfam" id="PF14932">
    <property type="entry name" value="HAUS-augmin3"/>
    <property type="match status" value="1"/>
</dbReference>
<dbReference type="GO" id="GO:0031023">
    <property type="term" value="P:microtubule organizing center organization"/>
    <property type="evidence" value="ECO:0007669"/>
    <property type="project" value="TreeGrafter"/>
</dbReference>
<dbReference type="GO" id="GO:0005874">
    <property type="term" value="C:microtubule"/>
    <property type="evidence" value="ECO:0007669"/>
    <property type="project" value="UniProtKB-KW"/>
</dbReference>
<dbReference type="PANTHER" id="PTHR19378">
    <property type="entry name" value="GOLGIN- RELATED"/>
    <property type="match status" value="1"/>
</dbReference>
<keyword evidence="7" id="KW-0175">Coiled coil</keyword>
<feature type="region of interest" description="Disordered" evidence="10">
    <location>
        <begin position="259"/>
        <end position="282"/>
    </location>
</feature>
<dbReference type="InterPro" id="IPR032733">
    <property type="entry name" value="HAUS3_N"/>
</dbReference>
<feature type="region of interest" description="Disordered" evidence="10">
    <location>
        <begin position="314"/>
        <end position="336"/>
    </location>
</feature>
<keyword evidence="5" id="KW-0493">Microtubule</keyword>
<dbReference type="PRINTS" id="PR02089">
    <property type="entry name" value="HAUSAUGMINL3"/>
</dbReference>
<evidence type="ECO:0000256" key="7">
    <source>
        <dbReference type="ARBA" id="ARBA00023054"/>
    </source>
</evidence>
<dbReference type="InterPro" id="IPR026206">
    <property type="entry name" value="HAUS3"/>
</dbReference>
<gene>
    <name evidence="13" type="primary">haus3</name>
</gene>
<feature type="region of interest" description="Disordered" evidence="10">
    <location>
        <begin position="81"/>
        <end position="108"/>
    </location>
</feature>
<feature type="compositionally biased region" description="Polar residues" evidence="10">
    <location>
        <begin position="320"/>
        <end position="329"/>
    </location>
</feature>
<organism evidence="12 13">
    <name type="scientific">Clupea harengus</name>
    <name type="common">Atlantic herring</name>
    <dbReference type="NCBI Taxonomy" id="7950"/>
    <lineage>
        <taxon>Eukaryota</taxon>
        <taxon>Metazoa</taxon>
        <taxon>Chordata</taxon>
        <taxon>Craniata</taxon>
        <taxon>Vertebrata</taxon>
        <taxon>Euteleostomi</taxon>
        <taxon>Actinopterygii</taxon>
        <taxon>Neopterygii</taxon>
        <taxon>Teleostei</taxon>
        <taxon>Clupei</taxon>
        <taxon>Clupeiformes</taxon>
        <taxon>Clupeoidei</taxon>
        <taxon>Clupeidae</taxon>
        <taxon>Clupea</taxon>
    </lineage>
</organism>
<name>A0A6P8GT58_CLUHA</name>
<feature type="compositionally biased region" description="Acidic residues" evidence="10">
    <location>
        <begin position="90"/>
        <end position="108"/>
    </location>
</feature>
<evidence type="ECO:0000256" key="10">
    <source>
        <dbReference type="SAM" id="MobiDB-lite"/>
    </source>
</evidence>
<dbReference type="KEGG" id="char:105904528"/>
<evidence type="ECO:0000256" key="3">
    <source>
        <dbReference type="ARBA" id="ARBA00022490"/>
    </source>
</evidence>
<dbReference type="RefSeq" id="XP_031441076.1">
    <property type="nucleotide sequence ID" value="XM_031585216.1"/>
</dbReference>
<protein>
    <submittedName>
        <fullName evidence="13">HAUS augmin-like complex subunit 3</fullName>
    </submittedName>
</protein>
<evidence type="ECO:0000256" key="2">
    <source>
        <dbReference type="ARBA" id="ARBA00009645"/>
    </source>
</evidence>
<feature type="compositionally biased region" description="Acidic residues" evidence="10">
    <location>
        <begin position="260"/>
        <end position="271"/>
    </location>
</feature>
<dbReference type="Proteomes" id="UP000515152">
    <property type="component" value="Chromosome 18"/>
</dbReference>
<evidence type="ECO:0000256" key="9">
    <source>
        <dbReference type="ARBA" id="ARBA00023306"/>
    </source>
</evidence>
<dbReference type="GO" id="GO:0072686">
    <property type="term" value="C:mitotic spindle"/>
    <property type="evidence" value="ECO:0007669"/>
    <property type="project" value="TreeGrafter"/>
</dbReference>
<comment type="similarity">
    <text evidence="2">Belongs to the HAUS3 family.</text>
</comment>
<dbReference type="GO" id="GO:0070652">
    <property type="term" value="C:HAUS complex"/>
    <property type="evidence" value="ECO:0007669"/>
    <property type="project" value="InterPro"/>
</dbReference>
<proteinExistence type="inferred from homology"/>
<dbReference type="CTD" id="79441"/>
<feature type="compositionally biased region" description="Basic and acidic residues" evidence="10">
    <location>
        <begin position="272"/>
        <end position="282"/>
    </location>
</feature>
<evidence type="ECO:0000259" key="11">
    <source>
        <dbReference type="Pfam" id="PF14932"/>
    </source>
</evidence>
<evidence type="ECO:0000256" key="8">
    <source>
        <dbReference type="ARBA" id="ARBA00023212"/>
    </source>
</evidence>
<feature type="domain" description="HAUS augmin-like complex subunit 3 N-terminal" evidence="11">
    <location>
        <begin position="28"/>
        <end position="309"/>
    </location>
</feature>
<dbReference type="GO" id="GO:0051301">
    <property type="term" value="P:cell division"/>
    <property type="evidence" value="ECO:0007669"/>
    <property type="project" value="UniProtKB-KW"/>
</dbReference>
<evidence type="ECO:0000256" key="4">
    <source>
        <dbReference type="ARBA" id="ARBA00022618"/>
    </source>
</evidence>
<evidence type="ECO:0000256" key="6">
    <source>
        <dbReference type="ARBA" id="ARBA00022776"/>
    </source>
</evidence>
<dbReference type="GO" id="GO:0051225">
    <property type="term" value="P:spindle assembly"/>
    <property type="evidence" value="ECO:0007669"/>
    <property type="project" value="InterPro"/>
</dbReference>